<feature type="binding site" evidence="5">
    <location>
        <position position="110"/>
    </location>
    <ligand>
        <name>Mg(2+)</name>
        <dbReference type="ChEBI" id="CHEBI:18420"/>
    </ligand>
</feature>
<sequence>MLSIDANLLLYSFSTAAPEHEAARRFIESISSREDVALSEFIFTEFYLLLRNPVVLAQPLTAPEAAEVIQHYRQHPRWKITGFPPTSRELHADLWHRAAAPTFARRRIYDARTALSLRAFGITEFATANEKDFQDFGFSRIWNPLISPQ</sequence>
<keyword evidence="1 5" id="KW-1277">Toxin-antitoxin system</keyword>
<dbReference type="GO" id="GO:0004540">
    <property type="term" value="F:RNA nuclease activity"/>
    <property type="evidence" value="ECO:0007669"/>
    <property type="project" value="InterPro"/>
</dbReference>
<evidence type="ECO:0000259" key="6">
    <source>
        <dbReference type="Pfam" id="PF01850"/>
    </source>
</evidence>
<comment type="similarity">
    <text evidence="5">Belongs to the PINc/VapC protein family.</text>
</comment>
<dbReference type="EC" id="3.1.-.-" evidence="5"/>
<comment type="caution">
    <text evidence="7">The sequence shown here is derived from an EMBL/GenBank/DDBJ whole genome shotgun (WGS) entry which is preliminary data.</text>
</comment>
<dbReference type="InterPro" id="IPR006226">
    <property type="entry name" value="Mtu_PIN"/>
</dbReference>
<dbReference type="NCBIfam" id="TIGR00028">
    <property type="entry name" value="Mtu_PIN_fam"/>
    <property type="match status" value="1"/>
</dbReference>
<protein>
    <recommendedName>
        <fullName evidence="5">Ribonuclease VapC</fullName>
        <shortName evidence="5">RNase VapC</shortName>
        <ecNumber evidence="5">3.1.-.-</ecNumber>
    </recommendedName>
    <alternativeName>
        <fullName evidence="5">Toxin VapC</fullName>
    </alternativeName>
</protein>
<dbReference type="Pfam" id="PF01850">
    <property type="entry name" value="PIN"/>
    <property type="match status" value="1"/>
</dbReference>
<dbReference type="Gene3D" id="3.40.50.1010">
    <property type="entry name" value="5'-nuclease"/>
    <property type="match status" value="1"/>
</dbReference>
<proteinExistence type="inferred from homology"/>
<dbReference type="SUPFAM" id="SSF88723">
    <property type="entry name" value="PIN domain-like"/>
    <property type="match status" value="1"/>
</dbReference>
<name>B4D9K9_9BACT</name>
<dbReference type="eggNOG" id="COG1848">
    <property type="taxonomic scope" value="Bacteria"/>
</dbReference>
<dbReference type="RefSeq" id="WP_006982920.1">
    <property type="nucleotide sequence ID" value="NZ_ABVL01000027.1"/>
</dbReference>
<dbReference type="HAMAP" id="MF_00265">
    <property type="entry name" value="VapC_Nob1"/>
    <property type="match status" value="1"/>
</dbReference>
<dbReference type="InParanoid" id="B4D9K9"/>
<dbReference type="GO" id="GO:0000287">
    <property type="term" value="F:magnesium ion binding"/>
    <property type="evidence" value="ECO:0007669"/>
    <property type="project" value="UniProtKB-UniRule"/>
</dbReference>
<keyword evidence="2 5" id="KW-0540">Nuclease</keyword>
<comment type="function">
    <text evidence="5">Toxic component of a toxin-antitoxin (TA) system. An RNase.</text>
</comment>
<gene>
    <name evidence="5" type="primary">vapC</name>
    <name evidence="7" type="ORF">CfE428DRAFT_5599</name>
</gene>
<feature type="binding site" evidence="5">
    <location>
        <position position="5"/>
    </location>
    <ligand>
        <name>Mg(2+)</name>
        <dbReference type="ChEBI" id="CHEBI:18420"/>
    </ligand>
</feature>
<evidence type="ECO:0000256" key="3">
    <source>
        <dbReference type="ARBA" id="ARBA00022723"/>
    </source>
</evidence>
<evidence type="ECO:0000313" key="7">
    <source>
        <dbReference type="EMBL" id="EDY16790.1"/>
    </source>
</evidence>
<keyword evidence="5" id="KW-0460">Magnesium</keyword>
<evidence type="ECO:0000256" key="4">
    <source>
        <dbReference type="ARBA" id="ARBA00022801"/>
    </source>
</evidence>
<evidence type="ECO:0000256" key="2">
    <source>
        <dbReference type="ARBA" id="ARBA00022722"/>
    </source>
</evidence>
<dbReference type="AlphaFoldDB" id="B4D9K9"/>
<keyword evidence="8" id="KW-1185">Reference proteome</keyword>
<dbReference type="InterPro" id="IPR022907">
    <property type="entry name" value="VapC_family"/>
</dbReference>
<keyword evidence="5" id="KW-0800">Toxin</keyword>
<keyword evidence="4 5" id="KW-0378">Hydrolase</keyword>
<accession>B4D9K9</accession>
<dbReference type="GO" id="GO:0045926">
    <property type="term" value="P:negative regulation of growth"/>
    <property type="evidence" value="ECO:0007669"/>
    <property type="project" value="UniProtKB-ARBA"/>
</dbReference>
<organism evidence="7 8">
    <name type="scientific">Chthoniobacter flavus Ellin428</name>
    <dbReference type="NCBI Taxonomy" id="497964"/>
    <lineage>
        <taxon>Bacteria</taxon>
        <taxon>Pseudomonadati</taxon>
        <taxon>Verrucomicrobiota</taxon>
        <taxon>Spartobacteria</taxon>
        <taxon>Chthoniobacterales</taxon>
        <taxon>Chthoniobacteraceae</taxon>
        <taxon>Chthoniobacter</taxon>
    </lineage>
</organism>
<dbReference type="GO" id="GO:0090729">
    <property type="term" value="F:toxin activity"/>
    <property type="evidence" value="ECO:0007669"/>
    <property type="project" value="UniProtKB-KW"/>
</dbReference>
<evidence type="ECO:0000313" key="8">
    <source>
        <dbReference type="Proteomes" id="UP000005824"/>
    </source>
</evidence>
<dbReference type="InterPro" id="IPR029060">
    <property type="entry name" value="PIN-like_dom_sf"/>
</dbReference>
<dbReference type="InterPro" id="IPR002716">
    <property type="entry name" value="PIN_dom"/>
</dbReference>
<dbReference type="EMBL" id="ABVL01000027">
    <property type="protein sequence ID" value="EDY16790.1"/>
    <property type="molecule type" value="Genomic_DNA"/>
</dbReference>
<keyword evidence="3 5" id="KW-0479">Metal-binding</keyword>
<evidence type="ECO:0000256" key="5">
    <source>
        <dbReference type="HAMAP-Rule" id="MF_00265"/>
    </source>
</evidence>
<feature type="domain" description="PIN" evidence="6">
    <location>
        <begin position="4"/>
        <end position="136"/>
    </location>
</feature>
<reference evidence="7 8" key="1">
    <citation type="journal article" date="2011" name="J. Bacteriol.">
        <title>Genome sequence of Chthoniobacter flavus Ellin428, an aerobic heterotrophic soil bacterium.</title>
        <authorList>
            <person name="Kant R."/>
            <person name="van Passel M.W."/>
            <person name="Palva A."/>
            <person name="Lucas S."/>
            <person name="Lapidus A."/>
            <person name="Glavina Del Rio T."/>
            <person name="Dalin E."/>
            <person name="Tice H."/>
            <person name="Bruce D."/>
            <person name="Goodwin L."/>
            <person name="Pitluck S."/>
            <person name="Larimer F.W."/>
            <person name="Land M.L."/>
            <person name="Hauser L."/>
            <person name="Sangwan P."/>
            <person name="de Vos W.M."/>
            <person name="Janssen P.H."/>
            <person name="Smidt H."/>
        </authorList>
    </citation>
    <scope>NUCLEOTIDE SEQUENCE [LARGE SCALE GENOMIC DNA]</scope>
    <source>
        <strain evidence="7 8">Ellin428</strain>
    </source>
</reference>
<comment type="cofactor">
    <cofactor evidence="5">
        <name>Mg(2+)</name>
        <dbReference type="ChEBI" id="CHEBI:18420"/>
    </cofactor>
</comment>
<dbReference type="GO" id="GO:0016788">
    <property type="term" value="F:hydrolase activity, acting on ester bonds"/>
    <property type="evidence" value="ECO:0007669"/>
    <property type="project" value="InterPro"/>
</dbReference>
<dbReference type="Proteomes" id="UP000005824">
    <property type="component" value="Unassembled WGS sequence"/>
</dbReference>
<evidence type="ECO:0000256" key="1">
    <source>
        <dbReference type="ARBA" id="ARBA00022649"/>
    </source>
</evidence>